<dbReference type="AlphaFoldDB" id="A0A1H5C320"/>
<sequence length="111" mass="11697">MTAVVVAMLVIVMVATAVLAAVGAYYHLAGSAMVRRRLRRWRFLAVARLDDWRAASFHALRVARRGIARRLTRPAPSAAADSADAPEAEPASAPAALPRIGGASGVTHRAA</sequence>
<evidence type="ECO:0000313" key="4">
    <source>
        <dbReference type="Proteomes" id="UP000181980"/>
    </source>
</evidence>
<keyword evidence="2" id="KW-0472">Membrane</keyword>
<protein>
    <submittedName>
        <fullName evidence="3">Uncharacterized protein</fullName>
    </submittedName>
</protein>
<feature type="region of interest" description="Disordered" evidence="1">
    <location>
        <begin position="71"/>
        <end position="111"/>
    </location>
</feature>
<evidence type="ECO:0000256" key="2">
    <source>
        <dbReference type="SAM" id="Phobius"/>
    </source>
</evidence>
<dbReference type="STRING" id="561176.SAMN04488561_0092"/>
<dbReference type="EMBL" id="FNUC01000001">
    <property type="protein sequence ID" value="SED61015.1"/>
    <property type="molecule type" value="Genomic_DNA"/>
</dbReference>
<gene>
    <name evidence="3" type="ORF">SAMN04488561_0092</name>
</gene>
<organism evidence="3 4">
    <name type="scientific">Jiangella alba</name>
    <dbReference type="NCBI Taxonomy" id="561176"/>
    <lineage>
        <taxon>Bacteria</taxon>
        <taxon>Bacillati</taxon>
        <taxon>Actinomycetota</taxon>
        <taxon>Actinomycetes</taxon>
        <taxon>Jiangellales</taxon>
        <taxon>Jiangellaceae</taxon>
        <taxon>Jiangella</taxon>
    </lineage>
</organism>
<feature type="compositionally biased region" description="Low complexity" evidence="1">
    <location>
        <begin position="74"/>
        <end position="96"/>
    </location>
</feature>
<feature type="transmembrane region" description="Helical" evidence="2">
    <location>
        <begin position="6"/>
        <end position="29"/>
    </location>
</feature>
<keyword evidence="4" id="KW-1185">Reference proteome</keyword>
<keyword evidence="2" id="KW-1133">Transmembrane helix</keyword>
<accession>A0A1H5C320</accession>
<evidence type="ECO:0000313" key="3">
    <source>
        <dbReference type="EMBL" id="SED61015.1"/>
    </source>
</evidence>
<dbReference type="RefSeq" id="WP_141711778.1">
    <property type="nucleotide sequence ID" value="NZ_FNUC01000001.1"/>
</dbReference>
<proteinExistence type="predicted"/>
<name>A0A1H5C320_9ACTN</name>
<keyword evidence="2" id="KW-0812">Transmembrane</keyword>
<reference evidence="4" key="1">
    <citation type="submission" date="2016-10" db="EMBL/GenBank/DDBJ databases">
        <authorList>
            <person name="Varghese N."/>
            <person name="Submissions S."/>
        </authorList>
    </citation>
    <scope>NUCLEOTIDE SEQUENCE [LARGE SCALE GENOMIC DNA]</scope>
    <source>
        <strain evidence="4">DSM 45237</strain>
    </source>
</reference>
<dbReference type="Proteomes" id="UP000181980">
    <property type="component" value="Unassembled WGS sequence"/>
</dbReference>
<evidence type="ECO:0000256" key="1">
    <source>
        <dbReference type="SAM" id="MobiDB-lite"/>
    </source>
</evidence>